<name>A0A7W6JQB9_9SPHN</name>
<accession>A0A7W6JQB9</accession>
<dbReference type="Gene3D" id="1.10.287.950">
    <property type="entry name" value="Methyl-accepting chemotaxis protein"/>
    <property type="match status" value="1"/>
</dbReference>
<dbReference type="SUPFAM" id="SSF58104">
    <property type="entry name" value="Methyl-accepting chemotaxis protein (MCP) signaling domain"/>
    <property type="match status" value="1"/>
</dbReference>
<sequence>MYLSKIADQHPEPVAALEEVRLALGGVASNLDARFVEAGTALAHTYDIVEKLVSSLERVTNALDREGTDAAIGNMRSTADRLMRLPDVQAGREQALGAILQAGNALKSQIAQVNRTLRFLRICGLNIKVAAAGMGEFSDFSDGMFARLDIAEAEMQGIAREVERLAEGVPDVLAVEQQLAAECAAVVPHVPARLADDAVALQQHQAELAKRAAQIADVARDVRTKVGIALGALQIGDITRQRIEHVVDGGRLLDTFLGERGEISPAVADAVRGHMLALLAAQAFETVTDFKRETRLLSQSLHDIRPNTVALLELKDTEGSDGGQHEGSFLNVLERSVVEVESVTGQLREADARSQQLGNATSETARNLGERLKNVHRVKKDVEHMAWNTDLRCYRMGNEGRSLAVIASEIRGFSATLERISAEIGGSFQQIAGAAETIVDPQSDSEAGQSLGESLECIREGGRKMRDGLSGLDDDASQIADILREATEKVDCEEVSEMLASLAAQLSAFARPQTEFADETALLLSELLAVLAGSYTMASERVIHKQFAVTEEPEAEVSVTFDADEDDDDGLF</sequence>
<dbReference type="RefSeq" id="WP_343058034.1">
    <property type="nucleotide sequence ID" value="NZ_JACIEH010000001.1"/>
</dbReference>
<evidence type="ECO:0008006" key="3">
    <source>
        <dbReference type="Google" id="ProtNLM"/>
    </source>
</evidence>
<gene>
    <name evidence="1" type="ORF">GGR46_001156</name>
</gene>
<protein>
    <recommendedName>
        <fullName evidence="3">Methyl-accepting chemotaxis protein</fullName>
    </recommendedName>
</protein>
<comment type="caution">
    <text evidence="1">The sequence shown here is derived from an EMBL/GenBank/DDBJ whole genome shotgun (WGS) entry which is preliminary data.</text>
</comment>
<dbReference type="Proteomes" id="UP000557392">
    <property type="component" value="Unassembled WGS sequence"/>
</dbReference>
<proteinExistence type="predicted"/>
<evidence type="ECO:0000313" key="2">
    <source>
        <dbReference type="Proteomes" id="UP000557392"/>
    </source>
</evidence>
<keyword evidence="2" id="KW-1185">Reference proteome</keyword>
<dbReference type="AlphaFoldDB" id="A0A7W6JQB9"/>
<evidence type="ECO:0000313" key="1">
    <source>
        <dbReference type="EMBL" id="MBB4097623.1"/>
    </source>
</evidence>
<organism evidence="1 2">
    <name type="scientific">Sphingomonas kyeonggiensis</name>
    <dbReference type="NCBI Taxonomy" id="1268553"/>
    <lineage>
        <taxon>Bacteria</taxon>
        <taxon>Pseudomonadati</taxon>
        <taxon>Pseudomonadota</taxon>
        <taxon>Alphaproteobacteria</taxon>
        <taxon>Sphingomonadales</taxon>
        <taxon>Sphingomonadaceae</taxon>
        <taxon>Sphingomonas</taxon>
    </lineage>
</organism>
<reference evidence="1 2" key="1">
    <citation type="submission" date="2020-08" db="EMBL/GenBank/DDBJ databases">
        <title>Genomic Encyclopedia of Type Strains, Phase IV (KMG-IV): sequencing the most valuable type-strain genomes for metagenomic binning, comparative biology and taxonomic classification.</title>
        <authorList>
            <person name="Goeker M."/>
        </authorList>
    </citation>
    <scope>NUCLEOTIDE SEQUENCE [LARGE SCALE GENOMIC DNA]</scope>
    <source>
        <strain evidence="1 2">DSM 101806</strain>
    </source>
</reference>
<dbReference type="EMBL" id="JACIEH010000001">
    <property type="protein sequence ID" value="MBB4097623.1"/>
    <property type="molecule type" value="Genomic_DNA"/>
</dbReference>